<protein>
    <submittedName>
        <fullName evidence="1">Uncharacterized protein</fullName>
    </submittedName>
</protein>
<dbReference type="AlphaFoldDB" id="R4Z664"/>
<accession>R4Z664</accession>
<dbReference type="RefSeq" id="WP_012228044.1">
    <property type="nucleotide sequence ID" value="NZ_HG422565.1"/>
</dbReference>
<organism evidence="1 2">
    <name type="scientific">Candidatus Neomicrothrix parvicella RN1</name>
    <dbReference type="NCBI Taxonomy" id="1229780"/>
    <lineage>
        <taxon>Bacteria</taxon>
        <taxon>Bacillati</taxon>
        <taxon>Actinomycetota</taxon>
        <taxon>Acidimicrobiia</taxon>
        <taxon>Acidimicrobiales</taxon>
        <taxon>Microthrixaceae</taxon>
        <taxon>Candidatus Neomicrothrix</taxon>
    </lineage>
</organism>
<evidence type="ECO:0000313" key="2">
    <source>
        <dbReference type="Proteomes" id="UP000018291"/>
    </source>
</evidence>
<comment type="caution">
    <text evidence="1">The sequence shown here is derived from an EMBL/GenBank/DDBJ whole genome shotgun (WGS) entry which is preliminary data.</text>
</comment>
<proteinExistence type="predicted"/>
<reference evidence="1 2" key="1">
    <citation type="journal article" date="2013" name="ISME J.">
        <title>Metabolic model for the filamentous 'Candidatus Microthrix parvicella' based on genomic and metagenomic analyses.</title>
        <authorList>
            <person name="Jon McIlroy S."/>
            <person name="Kristiansen R."/>
            <person name="Albertsen M."/>
            <person name="Michael Karst S."/>
            <person name="Rossetti S."/>
            <person name="Lund Nielsen J."/>
            <person name="Tandoi V."/>
            <person name="James Seviour R."/>
            <person name="Nielsen P.H."/>
        </authorList>
    </citation>
    <scope>NUCLEOTIDE SEQUENCE [LARGE SCALE GENOMIC DNA]</scope>
    <source>
        <strain evidence="1 2">RN1</strain>
    </source>
</reference>
<gene>
    <name evidence="1" type="ORF">BN381_350122</name>
</gene>
<name>R4Z664_9ACTN</name>
<keyword evidence="2" id="KW-1185">Reference proteome</keyword>
<dbReference type="Proteomes" id="UP000018291">
    <property type="component" value="Unassembled WGS sequence"/>
</dbReference>
<dbReference type="EMBL" id="CANL01000029">
    <property type="protein sequence ID" value="CCM64262.1"/>
    <property type="molecule type" value="Genomic_DNA"/>
</dbReference>
<evidence type="ECO:0000313" key="1">
    <source>
        <dbReference type="EMBL" id="CCM64262.1"/>
    </source>
</evidence>
<sequence length="70" mass="7733">MTVMVKYMYPVYAEVDLVEDAVVRVAVDDEASSQAVEVLDGALDPVGPDVRDAALRVAESTLWPSWDYGW</sequence>
<dbReference type="HOGENOM" id="CLU_2750257_0_0_11"/>